<proteinExistence type="predicted"/>
<gene>
    <name evidence="1" type="ORF">T12_11312</name>
</gene>
<protein>
    <submittedName>
        <fullName evidence="1">Uncharacterized protein</fullName>
    </submittedName>
</protein>
<evidence type="ECO:0000313" key="1">
    <source>
        <dbReference type="EMBL" id="KRY13332.1"/>
    </source>
</evidence>
<keyword evidence="2" id="KW-1185">Reference proteome</keyword>
<accession>A0A0V0ZLN8</accession>
<name>A0A0V0ZLN8_9BILA</name>
<comment type="caution">
    <text evidence="1">The sequence shown here is derived from an EMBL/GenBank/DDBJ whole genome shotgun (WGS) entry which is preliminary data.</text>
</comment>
<organism evidence="1 2">
    <name type="scientific">Trichinella patagoniensis</name>
    <dbReference type="NCBI Taxonomy" id="990121"/>
    <lineage>
        <taxon>Eukaryota</taxon>
        <taxon>Metazoa</taxon>
        <taxon>Ecdysozoa</taxon>
        <taxon>Nematoda</taxon>
        <taxon>Enoplea</taxon>
        <taxon>Dorylaimia</taxon>
        <taxon>Trichinellida</taxon>
        <taxon>Trichinellidae</taxon>
        <taxon>Trichinella</taxon>
    </lineage>
</organism>
<evidence type="ECO:0000313" key="2">
    <source>
        <dbReference type="Proteomes" id="UP000054783"/>
    </source>
</evidence>
<reference evidence="1 2" key="1">
    <citation type="submission" date="2015-01" db="EMBL/GenBank/DDBJ databases">
        <title>Evolution of Trichinella species and genotypes.</title>
        <authorList>
            <person name="Korhonen P.K."/>
            <person name="Edoardo P."/>
            <person name="Giuseppe L.R."/>
            <person name="Gasser R.B."/>
        </authorList>
    </citation>
    <scope>NUCLEOTIDE SEQUENCE [LARGE SCALE GENOMIC DNA]</scope>
    <source>
        <strain evidence="1">ISS2496</strain>
    </source>
</reference>
<dbReference type="Proteomes" id="UP000054783">
    <property type="component" value="Unassembled WGS sequence"/>
</dbReference>
<dbReference type="EMBL" id="JYDQ01000141">
    <property type="protein sequence ID" value="KRY13332.1"/>
    <property type="molecule type" value="Genomic_DNA"/>
</dbReference>
<dbReference type="AlphaFoldDB" id="A0A0V0ZLN8"/>
<sequence>MDHVKNAKQSNEDDNKCPPDLHFADKLEIKTLSTAVILNIHYWQSQYACQDVLPPLVDRSESTARRACSAKKSKKVCEVGSSASFHTLIFPSGLYVLWQLGHQLW</sequence>